<keyword evidence="5" id="KW-0694">RNA-binding</keyword>
<feature type="region of interest" description="Disordered" evidence="9">
    <location>
        <begin position="432"/>
        <end position="457"/>
    </location>
</feature>
<evidence type="ECO:0000256" key="7">
    <source>
        <dbReference type="ARBA" id="ARBA00023242"/>
    </source>
</evidence>
<dbReference type="GO" id="GO:0071011">
    <property type="term" value="C:precatalytic spliceosome"/>
    <property type="evidence" value="ECO:0007669"/>
    <property type="project" value="TreeGrafter"/>
</dbReference>
<evidence type="ECO:0000256" key="4">
    <source>
        <dbReference type="ARBA" id="ARBA00022728"/>
    </source>
</evidence>
<dbReference type="InterPro" id="IPR012976">
    <property type="entry name" value="NOSIC"/>
</dbReference>
<dbReference type="GO" id="GO:0046540">
    <property type="term" value="C:U4/U6 x U5 tri-snRNP complex"/>
    <property type="evidence" value="ECO:0007669"/>
    <property type="project" value="InterPro"/>
</dbReference>
<dbReference type="InterPro" id="IPR036070">
    <property type="entry name" value="Nop_dom_sf"/>
</dbReference>
<keyword evidence="7" id="KW-0539">Nucleus</keyword>
<comment type="subcellular location">
    <subcellularLocation>
        <location evidence="1">Nucleus</location>
    </subcellularLocation>
</comment>
<dbReference type="GO" id="GO:0005687">
    <property type="term" value="C:U4 snRNP"/>
    <property type="evidence" value="ECO:0007669"/>
    <property type="project" value="TreeGrafter"/>
</dbReference>
<dbReference type="OrthoDB" id="4771285at2759"/>
<dbReference type="InterPro" id="IPR002687">
    <property type="entry name" value="Nop_dom"/>
</dbReference>
<reference evidence="12" key="1">
    <citation type="submission" date="2016-03" db="EMBL/GenBank/DDBJ databases">
        <authorList>
            <person name="Devillers Hugo."/>
        </authorList>
    </citation>
    <scope>NUCLEOTIDE SEQUENCE [LARGE SCALE GENOMIC DNA]</scope>
</reference>
<evidence type="ECO:0000256" key="3">
    <source>
        <dbReference type="ARBA" id="ARBA00022664"/>
    </source>
</evidence>
<keyword evidence="4" id="KW-0747">Spliceosome</keyword>
<dbReference type="EMBL" id="LT598453">
    <property type="protein sequence ID" value="SCV04624.1"/>
    <property type="molecule type" value="Genomic_DNA"/>
</dbReference>
<protein>
    <submittedName>
        <fullName evidence="11">LANO_0G11342g1_1</fullName>
    </submittedName>
</protein>
<sequence length="481" mass="53419">MDENDFLNELDEDFASGVESEVEVEGTSDPLVDLERFLSDYKPFLLSRGNPSNIFDVSQVHAKKTLLATIMQRRQDGASALLLSKLQPLIQQEVGILHTLLQQLYEQKFPEMQSIVTSGESYAKLIRLLEQGDDGPLDTDKLQGAVSREQVLVLSMAMQTGFKKDVSLSFEDSQLLNQCVDVLLELSELQQEIKSFVTSLVSQIAPNMCALVGSDTSAALIAAAGGIQELSEIPSCNLASMGMSKVLSHGSNTDQSGVRQQGFVYYCAFIQEQPISVRKQALKMTCAKVSLCARVDFSKSSLDGLLGNKWRQEVISKLQSIQEPPNISNTKALPIPEDKPKKKRAGRRFRKYKQQFQLSHARQLQNRMEFGREESSVTDAFGEEIGMGMAHALRTPTSTSGQNLGTAKLRAPMQQRLATATEDTHEFFSANNDRSSLLKRPIEEPTGESGKKIRKTNASEWYMNLMQESKHSSGQQPQKKT</sequence>
<feature type="region of interest" description="Disordered" evidence="9">
    <location>
        <begin position="325"/>
        <end position="347"/>
    </location>
</feature>
<evidence type="ECO:0000256" key="9">
    <source>
        <dbReference type="SAM" id="MobiDB-lite"/>
    </source>
</evidence>
<evidence type="ECO:0000313" key="11">
    <source>
        <dbReference type="EMBL" id="SCV04624.1"/>
    </source>
</evidence>
<dbReference type="GO" id="GO:0000244">
    <property type="term" value="P:spliceosomal tri-snRNP complex assembly"/>
    <property type="evidence" value="ECO:0007669"/>
    <property type="project" value="InterPro"/>
</dbReference>
<evidence type="ECO:0000256" key="6">
    <source>
        <dbReference type="ARBA" id="ARBA00023187"/>
    </source>
</evidence>
<proteinExistence type="inferred from homology"/>
<dbReference type="Pfam" id="PF09785">
    <property type="entry name" value="Prp31_C"/>
    <property type="match status" value="1"/>
</dbReference>
<dbReference type="PANTHER" id="PTHR13904:SF0">
    <property type="entry name" value="U4_U6 SMALL NUCLEAR RIBONUCLEOPROTEIN PRP31"/>
    <property type="match status" value="1"/>
</dbReference>
<dbReference type="InterPro" id="IPR042239">
    <property type="entry name" value="Nop_C"/>
</dbReference>
<gene>
    <name evidence="11" type="ORF">LANO_0G11342G</name>
</gene>
<evidence type="ECO:0000256" key="8">
    <source>
        <dbReference type="ARBA" id="ARBA00023274"/>
    </source>
</evidence>
<evidence type="ECO:0000313" key="12">
    <source>
        <dbReference type="Proteomes" id="UP000189911"/>
    </source>
</evidence>
<evidence type="ECO:0000256" key="1">
    <source>
        <dbReference type="ARBA" id="ARBA00004123"/>
    </source>
</evidence>
<dbReference type="Proteomes" id="UP000189911">
    <property type="component" value="Chromosome G"/>
</dbReference>
<dbReference type="AlphaFoldDB" id="A0A1G4KJ94"/>
<feature type="domain" description="Nop" evidence="10">
    <location>
        <begin position="204"/>
        <end position="323"/>
    </location>
</feature>
<accession>A0A1G4KJ94</accession>
<dbReference type="SUPFAM" id="SSF89124">
    <property type="entry name" value="Nop domain"/>
    <property type="match status" value="1"/>
</dbReference>
<dbReference type="PANTHER" id="PTHR13904">
    <property type="entry name" value="PRE-MRNA SPLICING FACTOR PRP31"/>
    <property type="match status" value="1"/>
</dbReference>
<keyword evidence="8" id="KW-0687">Ribonucleoprotein</keyword>
<dbReference type="Pfam" id="PF01798">
    <property type="entry name" value="Nop"/>
    <property type="match status" value="1"/>
</dbReference>
<dbReference type="InterPro" id="IPR019175">
    <property type="entry name" value="Prp31_C"/>
</dbReference>
<name>A0A1G4KJ94_9SACH</name>
<dbReference type="GO" id="GO:0003723">
    <property type="term" value="F:RNA binding"/>
    <property type="evidence" value="ECO:0007669"/>
    <property type="project" value="UniProtKB-KW"/>
</dbReference>
<evidence type="ECO:0000256" key="5">
    <source>
        <dbReference type="ARBA" id="ARBA00022884"/>
    </source>
</evidence>
<comment type="similarity">
    <text evidence="2">Belongs to the PRP31 family.</text>
</comment>
<dbReference type="Gene3D" id="1.10.287.4070">
    <property type="match status" value="1"/>
</dbReference>
<organism evidence="11 12">
    <name type="scientific">Lachancea nothofagi CBS 11611</name>
    <dbReference type="NCBI Taxonomy" id="1266666"/>
    <lineage>
        <taxon>Eukaryota</taxon>
        <taxon>Fungi</taxon>
        <taxon>Dikarya</taxon>
        <taxon>Ascomycota</taxon>
        <taxon>Saccharomycotina</taxon>
        <taxon>Saccharomycetes</taxon>
        <taxon>Saccharomycetales</taxon>
        <taxon>Saccharomycetaceae</taxon>
        <taxon>Lachancea</taxon>
    </lineage>
</organism>
<keyword evidence="3" id="KW-0507">mRNA processing</keyword>
<dbReference type="SMART" id="SM00931">
    <property type="entry name" value="NOSIC"/>
    <property type="match status" value="1"/>
</dbReference>
<evidence type="ECO:0000259" key="10">
    <source>
        <dbReference type="PROSITE" id="PS51358"/>
    </source>
</evidence>
<keyword evidence="6" id="KW-0508">mRNA splicing</keyword>
<dbReference type="PROSITE" id="PS51358">
    <property type="entry name" value="NOP"/>
    <property type="match status" value="1"/>
</dbReference>
<dbReference type="Gene3D" id="1.10.246.90">
    <property type="entry name" value="Nop domain"/>
    <property type="match status" value="1"/>
</dbReference>
<dbReference type="InterPro" id="IPR027105">
    <property type="entry name" value="Prp31"/>
</dbReference>
<evidence type="ECO:0000256" key="2">
    <source>
        <dbReference type="ARBA" id="ARBA00005572"/>
    </source>
</evidence>
<keyword evidence="12" id="KW-1185">Reference proteome</keyword>